<dbReference type="Proteomes" id="UP000321154">
    <property type="component" value="Unassembled WGS sequence"/>
</dbReference>
<dbReference type="InterPro" id="IPR057666">
    <property type="entry name" value="DrpA_SLOG"/>
</dbReference>
<accession>A0A7W3JGF4</accession>
<keyword evidence="5" id="KW-1185">Reference proteome</keyword>
<dbReference type="InterPro" id="IPR003488">
    <property type="entry name" value="DprA"/>
</dbReference>
<proteinExistence type="inferred from homology"/>
<evidence type="ECO:0000313" key="6">
    <source>
        <dbReference type="Proteomes" id="UP000522688"/>
    </source>
</evidence>
<reference evidence="4 6" key="2">
    <citation type="submission" date="2020-07" db="EMBL/GenBank/DDBJ databases">
        <title>Sequencing the genomes of 1000 actinobacteria strains.</title>
        <authorList>
            <person name="Klenk H.-P."/>
        </authorList>
    </citation>
    <scope>NUCLEOTIDE SEQUENCE [LARGE SCALE GENOMIC DNA]</scope>
    <source>
        <strain evidence="4 6">DSM 10309</strain>
    </source>
</reference>
<dbReference type="PANTHER" id="PTHR43022">
    <property type="entry name" value="PROTEIN SMF"/>
    <property type="match status" value="1"/>
</dbReference>
<dbReference type="Pfam" id="PF02481">
    <property type="entry name" value="DNA_processg_A"/>
    <property type="match status" value="1"/>
</dbReference>
<evidence type="ECO:0000259" key="2">
    <source>
        <dbReference type="Pfam" id="PF02481"/>
    </source>
</evidence>
<evidence type="ECO:0000313" key="5">
    <source>
        <dbReference type="Proteomes" id="UP000321154"/>
    </source>
</evidence>
<dbReference type="PANTHER" id="PTHR43022:SF1">
    <property type="entry name" value="PROTEIN SMF"/>
    <property type="match status" value="1"/>
</dbReference>
<evidence type="ECO:0000313" key="3">
    <source>
        <dbReference type="EMBL" id="GEK81868.1"/>
    </source>
</evidence>
<protein>
    <recommendedName>
        <fullName evidence="2">Smf/DprA SLOG domain-containing protein</fullName>
    </recommendedName>
</protein>
<reference evidence="3 5" key="1">
    <citation type="submission" date="2019-07" db="EMBL/GenBank/DDBJ databases">
        <title>Whole genome shotgun sequence of Frigoribacterium faeni NBRC 103066.</title>
        <authorList>
            <person name="Hosoyama A."/>
            <person name="Uohara A."/>
            <person name="Ohji S."/>
            <person name="Ichikawa N."/>
        </authorList>
    </citation>
    <scope>NUCLEOTIDE SEQUENCE [LARGE SCALE GENOMIC DNA]</scope>
    <source>
        <strain evidence="3 5">NBRC 103066</strain>
    </source>
</reference>
<evidence type="ECO:0000313" key="4">
    <source>
        <dbReference type="EMBL" id="MBA8812417.1"/>
    </source>
</evidence>
<name>A0A7W3JGF4_9MICO</name>
<dbReference type="Gene3D" id="3.40.50.450">
    <property type="match status" value="1"/>
</dbReference>
<organism evidence="4 6">
    <name type="scientific">Frigoribacterium faeni</name>
    <dbReference type="NCBI Taxonomy" id="145483"/>
    <lineage>
        <taxon>Bacteria</taxon>
        <taxon>Bacillati</taxon>
        <taxon>Actinomycetota</taxon>
        <taxon>Actinomycetes</taxon>
        <taxon>Micrococcales</taxon>
        <taxon>Microbacteriaceae</taxon>
        <taxon>Frigoribacterium</taxon>
    </lineage>
</organism>
<dbReference type="EMBL" id="JACGWW010000001">
    <property type="protein sequence ID" value="MBA8812417.1"/>
    <property type="molecule type" value="Genomic_DNA"/>
</dbReference>
<comment type="similarity">
    <text evidence="1">Belongs to the DprA/Smf family.</text>
</comment>
<dbReference type="AlphaFoldDB" id="A0A7W3JGF4"/>
<comment type="caution">
    <text evidence="4">The sequence shown here is derived from an EMBL/GenBank/DDBJ whole genome shotgun (WGS) entry which is preliminary data.</text>
</comment>
<dbReference type="EMBL" id="BJUV01000001">
    <property type="protein sequence ID" value="GEK81868.1"/>
    <property type="molecule type" value="Genomic_DNA"/>
</dbReference>
<dbReference type="Proteomes" id="UP000522688">
    <property type="component" value="Unassembled WGS sequence"/>
</dbReference>
<sequence length="274" mass="28643">MNGLLRATRQELAEIVAPLRRDGAGGEGAVDAFAHAAWSGLVEPGDAVGGLARRVLGAAVALRVVLESIERRESDGDPSLFGRALRTAGVDPGEIPDRRIAKALSRWAPRVDEPRVLASFRAATVLGLRLVVPGDRDWPRAFDGLGEHAPAALWLRGAGELPTVESSVAVVGCRASTSYGEQVAADLSSALCDRGFTVVSGGAYGIDGMAHRAALAAESATVAVMAGGVDRFYPSGHDSLLRSVAETGLVISESPCGSTPSKWRFLHHKVQSYA</sequence>
<feature type="domain" description="Smf/DprA SLOG" evidence="2">
    <location>
        <begin position="130"/>
        <end position="267"/>
    </location>
</feature>
<dbReference type="RefSeq" id="WP_167627245.1">
    <property type="nucleotide sequence ID" value="NZ_BAAAHR010000002.1"/>
</dbReference>
<evidence type="ECO:0000256" key="1">
    <source>
        <dbReference type="ARBA" id="ARBA00006525"/>
    </source>
</evidence>
<dbReference type="SUPFAM" id="SSF102405">
    <property type="entry name" value="MCP/YpsA-like"/>
    <property type="match status" value="1"/>
</dbReference>
<gene>
    <name evidence="4" type="ORF">FB463_000641</name>
    <name evidence="3" type="ORF">FFA01_01770</name>
</gene>
<dbReference type="GO" id="GO:0009294">
    <property type="term" value="P:DNA-mediated transformation"/>
    <property type="evidence" value="ECO:0007669"/>
    <property type="project" value="InterPro"/>
</dbReference>